<evidence type="ECO:0000313" key="3">
    <source>
        <dbReference type="EMBL" id="MFC5177689.1"/>
    </source>
</evidence>
<gene>
    <name evidence="3" type="ORF">ACFPGP_13485</name>
</gene>
<evidence type="ECO:0000313" key="4">
    <source>
        <dbReference type="Proteomes" id="UP001596087"/>
    </source>
</evidence>
<name>A0ABW0BK22_9ACTN</name>
<evidence type="ECO:0008006" key="5">
    <source>
        <dbReference type="Google" id="ProtNLM"/>
    </source>
</evidence>
<evidence type="ECO:0000256" key="1">
    <source>
        <dbReference type="SAM" id="MobiDB-lite"/>
    </source>
</evidence>
<evidence type="ECO:0000256" key="2">
    <source>
        <dbReference type="SAM" id="SignalP"/>
    </source>
</evidence>
<feature type="region of interest" description="Disordered" evidence="1">
    <location>
        <begin position="23"/>
        <end position="43"/>
    </location>
</feature>
<dbReference type="RefSeq" id="WP_378590914.1">
    <property type="nucleotide sequence ID" value="NZ_JBHSKD010000015.1"/>
</dbReference>
<protein>
    <recommendedName>
        <fullName evidence="5">Prokaryotic membrane lipoprotein lipid attachment site profile</fullName>
    </recommendedName>
</protein>
<comment type="caution">
    <text evidence="3">The sequence shown here is derived from an EMBL/GenBank/DDBJ whole genome shotgun (WGS) entry which is preliminary data.</text>
</comment>
<reference evidence="4" key="1">
    <citation type="journal article" date="2019" name="Int. J. Syst. Evol. Microbiol.">
        <title>The Global Catalogue of Microorganisms (GCM) 10K type strain sequencing project: providing services to taxonomists for standard genome sequencing and annotation.</title>
        <authorList>
            <consortium name="The Broad Institute Genomics Platform"/>
            <consortium name="The Broad Institute Genome Sequencing Center for Infectious Disease"/>
            <person name="Wu L."/>
            <person name="Ma J."/>
        </authorList>
    </citation>
    <scope>NUCLEOTIDE SEQUENCE [LARGE SCALE GENOMIC DNA]</scope>
    <source>
        <strain evidence="4">DFY41</strain>
    </source>
</reference>
<feature type="signal peptide" evidence="2">
    <location>
        <begin position="1"/>
        <end position="23"/>
    </location>
</feature>
<dbReference type="PROSITE" id="PS51257">
    <property type="entry name" value="PROKAR_LIPOPROTEIN"/>
    <property type="match status" value="1"/>
</dbReference>
<keyword evidence="4" id="KW-1185">Reference proteome</keyword>
<organism evidence="3 4">
    <name type="scientific">Nocardioides taihuensis</name>
    <dbReference type="NCBI Taxonomy" id="1835606"/>
    <lineage>
        <taxon>Bacteria</taxon>
        <taxon>Bacillati</taxon>
        <taxon>Actinomycetota</taxon>
        <taxon>Actinomycetes</taxon>
        <taxon>Propionibacteriales</taxon>
        <taxon>Nocardioidaceae</taxon>
        <taxon>Nocardioides</taxon>
    </lineage>
</organism>
<dbReference type="EMBL" id="JBHSKD010000015">
    <property type="protein sequence ID" value="MFC5177689.1"/>
    <property type="molecule type" value="Genomic_DNA"/>
</dbReference>
<sequence length="210" mass="21484">MSRTLAAAAATFLLLLTGCSSDSGDSADAGDPSGSGGSTSASADVHQVSGAGLTFEVPDSLQEVDADKVADDTADDETVADVAEQMGMSTDQFNQYMKQVDLFLFDSESTGGFSTNVNVIPFPVPLPENSALQQQLEQVGATIVDTGETTTDAGDVTTISYSLDMAGQSVEGQGIFVDLGDSSASITVSSSDRDTADEIADGIVASLDQE</sequence>
<dbReference type="Proteomes" id="UP001596087">
    <property type="component" value="Unassembled WGS sequence"/>
</dbReference>
<keyword evidence="2" id="KW-0732">Signal</keyword>
<accession>A0ABW0BK22</accession>
<proteinExistence type="predicted"/>
<feature type="chain" id="PRO_5045377876" description="Prokaryotic membrane lipoprotein lipid attachment site profile" evidence="2">
    <location>
        <begin position="24"/>
        <end position="210"/>
    </location>
</feature>